<sequence>MAEIARLYFQELFEAKERGNCENILTGIEQCITDEDNYCLKAQYTQVEIWEALQSMGATKASGENGFPAIFFQKFWHIIGVEVSNFFLQHLNGGIEVSSINCTQIVLIPKIANPNSLSQFHPISLCNVIYKIMAKAMANRFQEVLDKCIDKAQSSFVLRRLISDNVLLAYEIQHTLNRKKLGKKRMDGS</sequence>
<keyword evidence="2" id="KW-1185">Reference proteome</keyword>
<dbReference type="AlphaFoldDB" id="A0A5B6UTV9"/>
<dbReference type="GO" id="GO:0003964">
    <property type="term" value="F:RNA-directed DNA polymerase activity"/>
    <property type="evidence" value="ECO:0007669"/>
    <property type="project" value="UniProtKB-KW"/>
</dbReference>
<gene>
    <name evidence="1" type="ORF">EPI10_026870</name>
</gene>
<dbReference type="OrthoDB" id="409048at2759"/>
<keyword evidence="1" id="KW-0808">Transferase</keyword>
<evidence type="ECO:0000313" key="1">
    <source>
        <dbReference type="EMBL" id="KAA3460176.1"/>
    </source>
</evidence>
<proteinExistence type="predicted"/>
<comment type="caution">
    <text evidence="1">The sequence shown here is derived from an EMBL/GenBank/DDBJ whole genome shotgun (WGS) entry which is preliminary data.</text>
</comment>
<dbReference type="Proteomes" id="UP000325315">
    <property type="component" value="Unassembled WGS sequence"/>
</dbReference>
<evidence type="ECO:0000313" key="2">
    <source>
        <dbReference type="Proteomes" id="UP000325315"/>
    </source>
</evidence>
<name>A0A5B6UTV9_9ROSI</name>
<dbReference type="PANTHER" id="PTHR46890:SF48">
    <property type="entry name" value="RNA-DIRECTED DNA POLYMERASE"/>
    <property type="match status" value="1"/>
</dbReference>
<dbReference type="PANTHER" id="PTHR46890">
    <property type="entry name" value="NON-LTR RETROLELEMENT REVERSE TRANSCRIPTASE-LIKE PROTEIN-RELATED"/>
    <property type="match status" value="1"/>
</dbReference>
<protein>
    <submittedName>
        <fullName evidence="1">Reverse transcriptase</fullName>
    </submittedName>
</protein>
<accession>A0A5B6UTV9</accession>
<keyword evidence="1" id="KW-0695">RNA-directed DNA polymerase</keyword>
<dbReference type="InterPro" id="IPR052343">
    <property type="entry name" value="Retrotransposon-Effector_Assoc"/>
</dbReference>
<dbReference type="EMBL" id="SMMG02000009">
    <property type="protein sequence ID" value="KAA3460176.1"/>
    <property type="molecule type" value="Genomic_DNA"/>
</dbReference>
<reference evidence="2" key="1">
    <citation type="journal article" date="2019" name="Plant Biotechnol. J.">
        <title>Genome sequencing of the Australian wild diploid species Gossypium australe highlights disease resistance and delayed gland morphogenesis.</title>
        <authorList>
            <person name="Cai Y."/>
            <person name="Cai X."/>
            <person name="Wang Q."/>
            <person name="Wang P."/>
            <person name="Zhang Y."/>
            <person name="Cai C."/>
            <person name="Xu Y."/>
            <person name="Wang K."/>
            <person name="Zhou Z."/>
            <person name="Wang C."/>
            <person name="Geng S."/>
            <person name="Li B."/>
            <person name="Dong Q."/>
            <person name="Hou Y."/>
            <person name="Wang H."/>
            <person name="Ai P."/>
            <person name="Liu Z."/>
            <person name="Yi F."/>
            <person name="Sun M."/>
            <person name="An G."/>
            <person name="Cheng J."/>
            <person name="Zhang Y."/>
            <person name="Shi Q."/>
            <person name="Xie Y."/>
            <person name="Shi X."/>
            <person name="Chang Y."/>
            <person name="Huang F."/>
            <person name="Chen Y."/>
            <person name="Hong S."/>
            <person name="Mi L."/>
            <person name="Sun Q."/>
            <person name="Zhang L."/>
            <person name="Zhou B."/>
            <person name="Peng R."/>
            <person name="Zhang X."/>
            <person name="Liu F."/>
        </authorList>
    </citation>
    <scope>NUCLEOTIDE SEQUENCE [LARGE SCALE GENOMIC DNA]</scope>
    <source>
        <strain evidence="2">cv. PA1801</strain>
    </source>
</reference>
<organism evidence="1 2">
    <name type="scientific">Gossypium australe</name>
    <dbReference type="NCBI Taxonomy" id="47621"/>
    <lineage>
        <taxon>Eukaryota</taxon>
        <taxon>Viridiplantae</taxon>
        <taxon>Streptophyta</taxon>
        <taxon>Embryophyta</taxon>
        <taxon>Tracheophyta</taxon>
        <taxon>Spermatophyta</taxon>
        <taxon>Magnoliopsida</taxon>
        <taxon>eudicotyledons</taxon>
        <taxon>Gunneridae</taxon>
        <taxon>Pentapetalae</taxon>
        <taxon>rosids</taxon>
        <taxon>malvids</taxon>
        <taxon>Malvales</taxon>
        <taxon>Malvaceae</taxon>
        <taxon>Malvoideae</taxon>
        <taxon>Gossypium</taxon>
    </lineage>
</organism>
<keyword evidence="1" id="KW-0548">Nucleotidyltransferase</keyword>